<dbReference type="InterPro" id="IPR052706">
    <property type="entry name" value="Membrane-Transporter-like"/>
</dbReference>
<dbReference type="GO" id="GO:0016020">
    <property type="term" value="C:membrane"/>
    <property type="evidence" value="ECO:0007669"/>
    <property type="project" value="UniProtKB-SubCell"/>
</dbReference>
<feature type="transmembrane region" description="Helical" evidence="6">
    <location>
        <begin position="345"/>
        <end position="364"/>
    </location>
</feature>
<dbReference type="InterPro" id="IPR036397">
    <property type="entry name" value="RNaseH_sf"/>
</dbReference>
<dbReference type="Gene3D" id="3.30.420.10">
    <property type="entry name" value="Ribonuclease H-like superfamily/Ribonuclease H"/>
    <property type="match status" value="1"/>
</dbReference>
<evidence type="ECO:0000313" key="8">
    <source>
        <dbReference type="EMBL" id="RAR01309.1"/>
    </source>
</evidence>
<dbReference type="PANTHER" id="PTHR43310:SF4">
    <property type="entry name" value="AFR304WP"/>
    <property type="match status" value="1"/>
</dbReference>
<reference evidence="9" key="1">
    <citation type="submission" date="2018-05" db="EMBL/GenBank/DDBJ databases">
        <title>Draft genome sequence of Stemphylium lycopersici strain CIDEFI 213.</title>
        <authorList>
            <person name="Medina R."/>
            <person name="Franco M.E.E."/>
            <person name="Lucentini C.G."/>
            <person name="Saparrat M.C.N."/>
            <person name="Balatti P.A."/>
        </authorList>
    </citation>
    <scope>NUCLEOTIDE SEQUENCE [LARGE SCALE GENOMIC DNA]</scope>
    <source>
        <strain evidence="9">CIDEFI 213</strain>
    </source>
</reference>
<dbReference type="PANTHER" id="PTHR43310">
    <property type="entry name" value="SULFATE TRANSPORTER YBAR-RELATED"/>
    <property type="match status" value="1"/>
</dbReference>
<feature type="transmembrane region" description="Helical" evidence="6">
    <location>
        <begin position="320"/>
        <end position="339"/>
    </location>
</feature>
<feature type="transmembrane region" description="Helical" evidence="6">
    <location>
        <begin position="143"/>
        <end position="165"/>
    </location>
</feature>
<comment type="caution">
    <text evidence="8">The sequence shown here is derived from an EMBL/GenBank/DDBJ whole genome shotgun (WGS) entry which is preliminary data.</text>
</comment>
<evidence type="ECO:0000259" key="7">
    <source>
        <dbReference type="PROSITE" id="PS50801"/>
    </source>
</evidence>
<dbReference type="STRING" id="183478.A0A364MRU3"/>
<feature type="region of interest" description="Disordered" evidence="5">
    <location>
        <begin position="1065"/>
        <end position="1097"/>
    </location>
</feature>
<dbReference type="Pfam" id="PF03184">
    <property type="entry name" value="DDE_1"/>
    <property type="match status" value="1"/>
</dbReference>
<evidence type="ECO:0000256" key="3">
    <source>
        <dbReference type="ARBA" id="ARBA00022989"/>
    </source>
</evidence>
<dbReference type="InterPro" id="IPR004875">
    <property type="entry name" value="DDE_SF_endonuclease_dom"/>
</dbReference>
<keyword evidence="4 6" id="KW-0472">Membrane</keyword>
<feature type="transmembrane region" description="Helical" evidence="6">
    <location>
        <begin position="56"/>
        <end position="75"/>
    </location>
</feature>
<name>A0A364MRU3_STELY</name>
<feature type="transmembrane region" description="Helical" evidence="6">
    <location>
        <begin position="376"/>
        <end position="404"/>
    </location>
</feature>
<feature type="transmembrane region" description="Helical" evidence="6">
    <location>
        <begin position="177"/>
        <end position="197"/>
    </location>
</feature>
<dbReference type="Pfam" id="PF00916">
    <property type="entry name" value="Sulfate_transp"/>
    <property type="match status" value="1"/>
</dbReference>
<comment type="subcellular location">
    <subcellularLocation>
        <location evidence="1">Membrane</location>
        <topology evidence="1">Multi-pass membrane protein</topology>
    </subcellularLocation>
</comment>
<evidence type="ECO:0000256" key="2">
    <source>
        <dbReference type="ARBA" id="ARBA00022692"/>
    </source>
</evidence>
<dbReference type="EMBL" id="QGDH01000280">
    <property type="protein sequence ID" value="RAR01309.1"/>
    <property type="molecule type" value="Genomic_DNA"/>
</dbReference>
<dbReference type="InterPro" id="IPR002645">
    <property type="entry name" value="STAS_dom"/>
</dbReference>
<evidence type="ECO:0000256" key="4">
    <source>
        <dbReference type="ARBA" id="ARBA00023136"/>
    </source>
</evidence>
<evidence type="ECO:0000256" key="6">
    <source>
        <dbReference type="SAM" id="Phobius"/>
    </source>
</evidence>
<dbReference type="AlphaFoldDB" id="A0A364MRU3"/>
<keyword evidence="9" id="KW-1185">Reference proteome</keyword>
<accession>A0A364MRU3</accession>
<feature type="domain" description="STAS" evidence="7">
    <location>
        <begin position="474"/>
        <end position="591"/>
    </location>
</feature>
<dbReference type="InterPro" id="IPR011547">
    <property type="entry name" value="SLC26A/SulP_dom"/>
</dbReference>
<evidence type="ECO:0000313" key="9">
    <source>
        <dbReference type="Proteomes" id="UP000249619"/>
    </source>
</evidence>
<gene>
    <name evidence="8" type="ORF">DDE83_008948</name>
</gene>
<keyword evidence="3 6" id="KW-1133">Transmembrane helix</keyword>
<evidence type="ECO:0000256" key="5">
    <source>
        <dbReference type="SAM" id="MobiDB-lite"/>
    </source>
</evidence>
<feature type="transmembrane region" description="Helical" evidence="6">
    <location>
        <begin position="290"/>
        <end position="308"/>
    </location>
</feature>
<dbReference type="PROSITE" id="PS50801">
    <property type="entry name" value="STAS"/>
    <property type="match status" value="1"/>
</dbReference>
<evidence type="ECO:0000256" key="1">
    <source>
        <dbReference type="ARBA" id="ARBA00004141"/>
    </source>
</evidence>
<organism evidence="8 9">
    <name type="scientific">Stemphylium lycopersici</name>
    <name type="common">Tomato gray leaf spot disease fungus</name>
    <name type="synonym">Thyrospora lycopersici</name>
    <dbReference type="NCBI Taxonomy" id="183478"/>
    <lineage>
        <taxon>Eukaryota</taxon>
        <taxon>Fungi</taxon>
        <taxon>Dikarya</taxon>
        <taxon>Ascomycota</taxon>
        <taxon>Pezizomycotina</taxon>
        <taxon>Dothideomycetes</taxon>
        <taxon>Pleosporomycetidae</taxon>
        <taxon>Pleosporales</taxon>
        <taxon>Pleosporineae</taxon>
        <taxon>Pleosporaceae</taxon>
        <taxon>Stemphylium</taxon>
    </lineage>
</organism>
<keyword evidence="2 6" id="KW-0812">Transmembrane</keyword>
<protein>
    <recommendedName>
        <fullName evidence="7">STAS domain-containing protein</fullName>
    </recommendedName>
</protein>
<dbReference type="OrthoDB" id="409725at2759"/>
<proteinExistence type="predicted"/>
<sequence length="1097" mass="120481">MLHHAMLRKLRGCSNLSPAAVLLGTSLNILEAVSIGLLIFPPASQETSFAGLQSQAMSLYIMSTVVSQITLTCGGSSMPSAMGSMLAEALPFLRNIAASIQNELGPGHPGAVGVSLFLLGLEFTLPSTSPHLSFDTLFERAHLPLLAASLGPAILLSLSTRLSYLDRLPKKPTKHPLYVPLFCCGVAGVFWLVAAACKTTSTRRLASAGWLFSSERGHTQATAAAEWDYWALFRFKEVEWRALSAGTRDILLLALIGALSLPIFASAAALEWGGPDHNMNQEFVGHGISNTVAGAIGALPNLFVYSNSRFFHLAKGGRPEAALVALFTLAFFFVSFRVLPYVPTIQASALVLFIGIELTLEALWESTASLNCCEWATVTGTTLACTFLGFAPGVGVGLAIVVLLQFCYHVVDTRPQPTQLCTHVPMEKVHHLPPVFPLPTPVVNSLSKDFECSVMEMLPSSPPERLKRPMLPPLLRFKGRVDSLAIPRIEEFFACYCQAPCIILDLEAVDAVETSVAEHIQSQAEGIRQKNAQRLSIVVPRTRLAVKDDLERGKVDFDRCPVLPPVDGTPNLISKRPLRTYGTLENAIRDALYGDVSSSYLQAAKLDDDFPALREVILKYQIRNMLETTLPEPRWAGLTVRGLKRGETIACSLYPFQPSFVILEGLVAVRQLLKAPCEGTRRKTTLGDRRAGKPARRDCQPDSRKLIQREKEVIFRHILDLDTHGFAPTYAAFELVEETKAKYGICDIDVYNFDEAGFMIGKITTQLVVTGSEKRGRPKSIQPGNREWVTAIAAINAAGWSVPPFIIFAGQYHLSACDNGWTNNELGVEWLKHFNAHTKTRVVGARRLLILDGHESHHSLEFQELCKENNIYTLYMPPDSSHLLQPLDVGCFSPLKRAYSREVESLIRHHINHITKLEVLPAFKAEFIRSFTSANICSAFRGAGLVPRQPDVVLSKLDVQLRTPTPAALPEAPWEARTPSNVRELEAQSTLISDRVRRHKNSSPASIIQAISQLKKGAKQRGVLTKGAGEDLLAQQEADQQIAREERQGGEQFGRIRQALARCKRCRETGHNSQSADQDEGGAPGPTRGIISTIWSS</sequence>
<dbReference type="GO" id="GO:0003676">
    <property type="term" value="F:nucleic acid binding"/>
    <property type="evidence" value="ECO:0007669"/>
    <property type="project" value="InterPro"/>
</dbReference>
<dbReference type="Proteomes" id="UP000249619">
    <property type="component" value="Unassembled WGS sequence"/>
</dbReference>
<feature type="transmembrane region" description="Helical" evidence="6">
    <location>
        <begin position="250"/>
        <end position="270"/>
    </location>
</feature>